<name>A0A1I5RDT3_9RHOB</name>
<organism evidence="2 3">
    <name type="scientific">Tranquillimonas alkanivorans</name>
    <dbReference type="NCBI Taxonomy" id="441119"/>
    <lineage>
        <taxon>Bacteria</taxon>
        <taxon>Pseudomonadati</taxon>
        <taxon>Pseudomonadota</taxon>
        <taxon>Alphaproteobacteria</taxon>
        <taxon>Rhodobacterales</taxon>
        <taxon>Roseobacteraceae</taxon>
        <taxon>Tranquillimonas</taxon>
    </lineage>
</organism>
<sequence>MTNSVAAGLGALILAALALNFWLGLDAHIFLARRFVDLTNAIAFWR</sequence>
<evidence type="ECO:0000256" key="1">
    <source>
        <dbReference type="SAM" id="Phobius"/>
    </source>
</evidence>
<keyword evidence="3" id="KW-1185">Reference proteome</keyword>
<proteinExistence type="predicted"/>
<evidence type="ECO:0000313" key="2">
    <source>
        <dbReference type="EMBL" id="SFP56738.1"/>
    </source>
</evidence>
<dbReference type="EMBL" id="FOXA01000008">
    <property type="protein sequence ID" value="SFP56738.1"/>
    <property type="molecule type" value="Genomic_DNA"/>
</dbReference>
<gene>
    <name evidence="2" type="ORF">SAMN04488047_108129</name>
</gene>
<feature type="transmembrane region" description="Helical" evidence="1">
    <location>
        <begin position="6"/>
        <end position="25"/>
    </location>
</feature>
<accession>A0A1I5RDT3</accession>
<dbReference type="STRING" id="441119.SAMN04488047_108129"/>
<evidence type="ECO:0000313" key="3">
    <source>
        <dbReference type="Proteomes" id="UP000199356"/>
    </source>
</evidence>
<dbReference type="AlphaFoldDB" id="A0A1I5RDT3"/>
<dbReference type="RefSeq" id="WP_177215137.1">
    <property type="nucleotide sequence ID" value="NZ_FOXA01000008.1"/>
</dbReference>
<dbReference type="Proteomes" id="UP000199356">
    <property type="component" value="Unassembled WGS sequence"/>
</dbReference>
<reference evidence="2 3" key="1">
    <citation type="submission" date="2016-10" db="EMBL/GenBank/DDBJ databases">
        <authorList>
            <person name="de Groot N.N."/>
        </authorList>
    </citation>
    <scope>NUCLEOTIDE SEQUENCE [LARGE SCALE GENOMIC DNA]</scope>
    <source>
        <strain evidence="2 3">DSM 19547</strain>
    </source>
</reference>
<keyword evidence="1" id="KW-1133">Transmembrane helix</keyword>
<keyword evidence="1" id="KW-0472">Membrane</keyword>
<keyword evidence="1" id="KW-0812">Transmembrane</keyword>
<protein>
    <submittedName>
        <fullName evidence="2">Uncharacterized protein</fullName>
    </submittedName>
</protein>